<evidence type="ECO:0000259" key="2">
    <source>
        <dbReference type="PROSITE" id="PS50990"/>
    </source>
</evidence>
<evidence type="ECO:0000313" key="3">
    <source>
        <dbReference type="EMBL" id="AYA47661.1"/>
    </source>
</evidence>
<dbReference type="EMBL" id="CP039339">
    <property type="protein sequence ID" value="QCX50588.1"/>
    <property type="molecule type" value="Genomic_DNA"/>
</dbReference>
<evidence type="ECO:0000313" key="7">
    <source>
        <dbReference type="Proteomes" id="UP000262427"/>
    </source>
</evidence>
<dbReference type="GO" id="GO:0005524">
    <property type="term" value="F:ATP binding"/>
    <property type="evidence" value="ECO:0007669"/>
    <property type="project" value="InterPro"/>
</dbReference>
<organism evidence="5">
    <name type="scientific">Ralstonia solanacearum</name>
    <name type="common">Pseudomonas solanacearum</name>
    <dbReference type="NCBI Taxonomy" id="305"/>
    <lineage>
        <taxon>Bacteria</taxon>
        <taxon>Pseudomonadati</taxon>
        <taxon>Pseudomonadota</taxon>
        <taxon>Betaproteobacteria</taxon>
        <taxon>Burkholderiales</taxon>
        <taxon>Burkholderiaceae</taxon>
        <taxon>Ralstonia</taxon>
        <taxon>Ralstonia solanacearum species complex</taxon>
    </lineage>
</organism>
<accession>A0A0K1ZNC6</accession>
<evidence type="ECO:0000313" key="5">
    <source>
        <dbReference type="EMBL" id="CUV30200.1"/>
    </source>
</evidence>
<reference evidence="3" key="2">
    <citation type="submission" date="2018-01" db="EMBL/GenBank/DDBJ databases">
        <title>Ralstonia pseudosolanacearum P824 infects blueberry.</title>
        <authorList>
            <person name="Bocsanczy A.M."/>
            <person name="Norman D.J."/>
        </authorList>
    </citation>
    <scope>NUCLEOTIDE SEQUENCE</scope>
    <source>
        <strain evidence="3">P824</strain>
    </source>
</reference>
<dbReference type="PATRIC" id="fig|305.106.peg.1296"/>
<keyword evidence="3" id="KW-0132">Cell division</keyword>
<dbReference type="Pfam" id="PF03412">
    <property type="entry name" value="Peptidase_C39"/>
    <property type="match status" value="1"/>
</dbReference>
<dbReference type="EMBL" id="LN899819">
    <property type="protein sequence ID" value="CUV11690.1"/>
    <property type="molecule type" value="Genomic_DNA"/>
</dbReference>
<dbReference type="Gene3D" id="3.90.70.10">
    <property type="entry name" value="Cysteine proteinases"/>
    <property type="match status" value="1"/>
</dbReference>
<reference evidence="5" key="1">
    <citation type="submission" date="2015-10" db="EMBL/GenBank/DDBJ databases">
        <authorList>
            <person name="Gilbert D.G."/>
        </authorList>
    </citation>
    <scope>NUCLEOTIDE SEQUENCE</scope>
    <source>
        <strain evidence="5">Phyl III-seqv23</strain>
    </source>
</reference>
<feature type="domain" description="Peptidase C39" evidence="2">
    <location>
        <begin position="58"/>
        <end position="188"/>
    </location>
</feature>
<keyword evidence="3" id="KW-0131">Cell cycle</keyword>
<evidence type="ECO:0000313" key="4">
    <source>
        <dbReference type="EMBL" id="CUV11690.1"/>
    </source>
</evidence>
<evidence type="ECO:0000313" key="8">
    <source>
        <dbReference type="Proteomes" id="UP000310553"/>
    </source>
</evidence>
<dbReference type="CDD" id="cd02423">
    <property type="entry name" value="Peptidase_C39G"/>
    <property type="match status" value="1"/>
</dbReference>
<dbReference type="AlphaFoldDB" id="A0A0K1ZNC6"/>
<feature type="signal peptide" evidence="1">
    <location>
        <begin position="1"/>
        <end position="27"/>
    </location>
</feature>
<dbReference type="GO" id="GO:0016020">
    <property type="term" value="C:membrane"/>
    <property type="evidence" value="ECO:0007669"/>
    <property type="project" value="InterPro"/>
</dbReference>
<reference evidence="6 8" key="4">
    <citation type="submission" date="2019-04" db="EMBL/GenBank/DDBJ databases">
        <title>Complete Genome of UW386 and Higher Quality Genome of UW700.</title>
        <authorList>
            <person name="Jacobs J."/>
            <person name="Perez A."/>
            <person name="Steidl O."/>
            <person name="Allen C."/>
        </authorList>
    </citation>
    <scope>NUCLEOTIDE SEQUENCE [LARGE SCALE GENOMIC DNA]</scope>
    <source>
        <strain evidence="6 8">UW386</strain>
    </source>
</reference>
<dbReference type="Proteomes" id="UP000310553">
    <property type="component" value="Chromosome"/>
</dbReference>
<dbReference type="GO" id="GO:0008233">
    <property type="term" value="F:peptidase activity"/>
    <property type="evidence" value="ECO:0007669"/>
    <property type="project" value="InterPro"/>
</dbReference>
<dbReference type="PROSITE" id="PS50990">
    <property type="entry name" value="PEPTIDASE_C39"/>
    <property type="match status" value="1"/>
</dbReference>
<dbReference type="EMBL" id="LN899824">
    <property type="protein sequence ID" value="CUV30200.1"/>
    <property type="molecule type" value="Genomic_DNA"/>
</dbReference>
<evidence type="ECO:0000313" key="6">
    <source>
        <dbReference type="EMBL" id="QCX50588.1"/>
    </source>
</evidence>
<dbReference type="InterPro" id="IPR005074">
    <property type="entry name" value="Peptidase_C39"/>
</dbReference>
<feature type="chain" id="PRO_5014231748" evidence="1">
    <location>
        <begin position="28"/>
        <end position="234"/>
    </location>
</feature>
<dbReference type="EMBL" id="CP025741">
    <property type="protein sequence ID" value="AYA47661.1"/>
    <property type="molecule type" value="Genomic_DNA"/>
</dbReference>
<name>A0A0K1ZNC6_RALSL</name>
<dbReference type="Proteomes" id="UP000262427">
    <property type="component" value="Chromosome CM"/>
</dbReference>
<sequence>MRGMGWATLLAMAGALAPLMVPAPARAGSIDMPGAGGALYTVPVTSMKEMRFLRTIRQRFDFSCGSAAVATLLTYQYGYPVSEQVVFEAMYRHGNQEKIRREGFSLLDIKRYLESQGFEADGFEQPLDALKDAHLPAIVLLSENGYHHFVVVKGVQAGRVLVGDPAMGTRAIPRASFEGMWDNHLLFVIHNREERAAFNAGADWRVAPRAPLAEGPERSGLGNIVIPKHGPGDF</sequence>
<reference evidence="7" key="3">
    <citation type="submission" date="2018-01" db="EMBL/GenBank/DDBJ databases">
        <title>Raltonia solanacearum P824 infects blueberry.</title>
        <authorList>
            <person name="Bocsanczy A.M."/>
            <person name="Norman D.J."/>
        </authorList>
    </citation>
    <scope>NUCLEOTIDE SEQUENCE [LARGE SCALE GENOMIC DNA]</scope>
    <source>
        <strain evidence="7">P824</strain>
    </source>
</reference>
<dbReference type="GO" id="GO:0051301">
    <property type="term" value="P:cell division"/>
    <property type="evidence" value="ECO:0007669"/>
    <property type="project" value="UniProtKB-KW"/>
</dbReference>
<proteinExistence type="predicted"/>
<gene>
    <name evidence="6" type="ORF">E7Z57_16665</name>
    <name evidence="3" type="ORF">RSP824_14960</name>
    <name evidence="5" type="ORF">RUN1985_v1_610060</name>
    <name evidence="4" type="ORF">RUN39_v1_210003</name>
</gene>
<protein>
    <submittedName>
        <fullName evidence="3">Cell division protein ZapD</fullName>
    </submittedName>
    <submittedName>
        <fullName evidence="6">Peptidase C39</fullName>
    </submittedName>
    <submittedName>
        <fullName evidence="5">Putative peptidase signal peptide protein</fullName>
    </submittedName>
</protein>
<dbReference type="GO" id="GO:0006508">
    <property type="term" value="P:proteolysis"/>
    <property type="evidence" value="ECO:0007669"/>
    <property type="project" value="InterPro"/>
</dbReference>
<keyword evidence="1" id="KW-0732">Signal</keyword>
<dbReference type="SMR" id="A0A0K1ZNC6"/>
<evidence type="ECO:0000256" key="1">
    <source>
        <dbReference type="SAM" id="SignalP"/>
    </source>
</evidence>